<proteinExistence type="predicted"/>
<reference evidence="1" key="1">
    <citation type="submission" date="2019-09" db="EMBL/GenBank/DDBJ databases">
        <title>Draft genome sequences of 48 bacterial type strains from the CCUG.</title>
        <authorList>
            <person name="Tunovic T."/>
            <person name="Pineiro-Iglesias B."/>
            <person name="Unosson C."/>
            <person name="Inganas E."/>
            <person name="Ohlen M."/>
            <person name="Cardew S."/>
            <person name="Jensie-Markopoulos S."/>
            <person name="Salva-Serra F."/>
            <person name="Jaen-Luchoro D."/>
            <person name="Karlsson R."/>
            <person name="Svensson-Stadler L."/>
            <person name="Chun J."/>
            <person name="Moore E."/>
        </authorList>
    </citation>
    <scope>NUCLEOTIDE SEQUENCE</scope>
    <source>
        <strain evidence="1">CCUG 50899</strain>
    </source>
</reference>
<comment type="caution">
    <text evidence="1">The sequence shown here is derived from an EMBL/GenBank/DDBJ whole genome shotgun (WGS) entry which is preliminary data.</text>
</comment>
<sequence length="73" mass="8566">MKLRAFIALRPIKRLVSLYLQRPMINQLPHTVALQRNLHFFRPTFPSVSQTVDLSKNFVNLFFQISFGFTAEN</sequence>
<name>A0A643ESF8_9HYPH</name>
<gene>
    <name evidence="1" type="ORF">F7Q93_24590</name>
</gene>
<dbReference type="AlphaFoldDB" id="A0A643ESF8"/>
<evidence type="ECO:0000313" key="1">
    <source>
        <dbReference type="EMBL" id="KAB0564354.1"/>
    </source>
</evidence>
<organism evidence="1">
    <name type="scientific">Brucella pituitosa</name>
    <dbReference type="NCBI Taxonomy" id="571256"/>
    <lineage>
        <taxon>Bacteria</taxon>
        <taxon>Pseudomonadati</taxon>
        <taxon>Pseudomonadota</taxon>
        <taxon>Alphaproteobacteria</taxon>
        <taxon>Hyphomicrobiales</taxon>
        <taxon>Brucellaceae</taxon>
        <taxon>Brucella/Ochrobactrum group</taxon>
        <taxon>Brucella</taxon>
    </lineage>
</organism>
<protein>
    <submittedName>
        <fullName evidence="1">Uncharacterized protein</fullName>
    </submittedName>
</protein>
<accession>A0A643ESF8</accession>
<dbReference type="RefSeq" id="WP_128094588.1">
    <property type="nucleotide sequence ID" value="NZ_JBHEEN010000020.1"/>
</dbReference>
<dbReference type="EMBL" id="VZPE01000026">
    <property type="protein sequence ID" value="KAB0564354.1"/>
    <property type="molecule type" value="Genomic_DNA"/>
</dbReference>